<comment type="caution">
    <text evidence="2">The sequence shown here is derived from an EMBL/GenBank/DDBJ whole genome shotgun (WGS) entry which is preliminary data.</text>
</comment>
<dbReference type="Proteomes" id="UP000233440">
    <property type="component" value="Unassembled WGS sequence"/>
</dbReference>
<name>A0A2N3LJ77_9BACI</name>
<evidence type="ECO:0000313" key="3">
    <source>
        <dbReference type="Proteomes" id="UP000233440"/>
    </source>
</evidence>
<dbReference type="GO" id="GO:0016702">
    <property type="term" value="F:oxidoreductase activity, acting on single donors with incorporation of molecular oxygen, incorporation of two atoms of oxygen"/>
    <property type="evidence" value="ECO:0007669"/>
    <property type="project" value="UniProtKB-ARBA"/>
</dbReference>
<dbReference type="SUPFAM" id="SSF53213">
    <property type="entry name" value="LigB-like"/>
    <property type="match status" value="1"/>
</dbReference>
<proteinExistence type="predicted"/>
<dbReference type="CDD" id="cd07952">
    <property type="entry name" value="ED_3B_like"/>
    <property type="match status" value="1"/>
</dbReference>
<dbReference type="GO" id="GO:0008198">
    <property type="term" value="F:ferrous iron binding"/>
    <property type="evidence" value="ECO:0007669"/>
    <property type="project" value="InterPro"/>
</dbReference>
<sequence>MNPFVFACITPHGGEIIPELAGDKPERMKLTRDSMVKLGKKMMAANPDTIIVLTPHGTRIDGQFSISNSERMYGSFDENGSVYEMERMVDRDLALRITKAARDSGLGVGSINYATAAGPLSCLPLDWGAIVPLAFMPDIPIVVITPSREVTLADHYKFGEVVREVVQNTSKKIALIASCDWAHAHDEKGPYGYDPAAAMLDEEVVGLFRSNELEKMAQFDPEYVDAAKPDGIWQTMILAGAIPKENRSIHLYSYEVPTYFGLICAEVSYVEDR</sequence>
<reference evidence="2 3" key="1">
    <citation type="submission" date="2017-11" db="EMBL/GenBank/DDBJ databases">
        <title>Bacillus camelliae sp. nov., isolated from pu'er tea.</title>
        <authorList>
            <person name="Niu L."/>
        </authorList>
    </citation>
    <scope>NUCLEOTIDE SEQUENCE [LARGE SCALE GENOMIC DNA]</scope>
    <source>
        <strain evidence="2 3">7578-1</strain>
    </source>
</reference>
<dbReference type="Pfam" id="PF02900">
    <property type="entry name" value="LigB"/>
    <property type="match status" value="1"/>
</dbReference>
<evidence type="ECO:0000259" key="1">
    <source>
        <dbReference type="Pfam" id="PF02900"/>
    </source>
</evidence>
<keyword evidence="2" id="KW-0560">Oxidoreductase</keyword>
<dbReference type="EMBL" id="PIQO01000009">
    <property type="protein sequence ID" value="PKR84593.1"/>
    <property type="molecule type" value="Genomic_DNA"/>
</dbReference>
<organism evidence="2 3">
    <name type="scientific">Heyndrickxia camelliae</name>
    <dbReference type="NCBI Taxonomy" id="1707093"/>
    <lineage>
        <taxon>Bacteria</taxon>
        <taxon>Bacillati</taxon>
        <taxon>Bacillota</taxon>
        <taxon>Bacilli</taxon>
        <taxon>Bacillales</taxon>
        <taxon>Bacillaceae</taxon>
        <taxon>Heyndrickxia</taxon>
    </lineage>
</organism>
<keyword evidence="3" id="KW-1185">Reference proteome</keyword>
<feature type="domain" description="Extradiol ring-cleavage dioxygenase class III enzyme subunit B" evidence="1">
    <location>
        <begin position="8"/>
        <end position="257"/>
    </location>
</feature>
<dbReference type="AlphaFoldDB" id="A0A2N3LJ77"/>
<dbReference type="OrthoDB" id="159752at2"/>
<keyword evidence="2" id="KW-0223">Dioxygenase</keyword>
<dbReference type="InterPro" id="IPR004183">
    <property type="entry name" value="Xdiol_dOase_suB"/>
</dbReference>
<gene>
    <name evidence="2" type="ORF">CWO92_12845</name>
</gene>
<dbReference type="Gene3D" id="3.40.830.10">
    <property type="entry name" value="LigB-like"/>
    <property type="match status" value="1"/>
</dbReference>
<dbReference type="RefSeq" id="WP_101354617.1">
    <property type="nucleotide sequence ID" value="NZ_PIQO01000009.1"/>
</dbReference>
<accession>A0A2N3LJ77</accession>
<evidence type="ECO:0000313" key="2">
    <source>
        <dbReference type="EMBL" id="PKR84593.1"/>
    </source>
</evidence>
<protein>
    <submittedName>
        <fullName evidence="2">Extradiol ring-cleavage dioxygenase</fullName>
    </submittedName>
</protein>